<reference evidence="2" key="1">
    <citation type="submission" date="2022-06" db="EMBL/GenBank/DDBJ databases">
        <title>Nostosin G and Spiroidesin B from the Cyanobacterium Dolichospermum sp. NIES-1697.</title>
        <authorList>
            <person name="Phan C.-S."/>
            <person name="Mehjabin J.J."/>
            <person name="Anas A.R.J."/>
            <person name="Hayasaka M."/>
            <person name="Onoki R."/>
            <person name="Wang J."/>
            <person name="Umezawa T."/>
            <person name="Washio K."/>
            <person name="Morikawa M."/>
            <person name="Okino T."/>
        </authorList>
    </citation>
    <scope>NUCLEOTIDE SEQUENCE</scope>
    <source>
        <strain evidence="2">NIES-1697</strain>
    </source>
</reference>
<proteinExistence type="predicted"/>
<dbReference type="Proteomes" id="UP001057561">
    <property type="component" value="Chromosome"/>
</dbReference>
<organism evidence="2 3">
    <name type="scientific">Dolichospermum heterosporum TAC447</name>
    <dbReference type="NCBI Taxonomy" id="747523"/>
    <lineage>
        <taxon>Bacteria</taxon>
        <taxon>Bacillati</taxon>
        <taxon>Cyanobacteriota</taxon>
        <taxon>Cyanophyceae</taxon>
        <taxon>Nostocales</taxon>
        <taxon>Aphanizomenonaceae</taxon>
        <taxon>Dolichospermum</taxon>
        <taxon>Dolichospermum heterosporum</taxon>
    </lineage>
</organism>
<gene>
    <name evidence="2" type="ORF">NG743_01450</name>
</gene>
<keyword evidence="1" id="KW-0812">Transmembrane</keyword>
<dbReference type="EMBL" id="CP099464">
    <property type="protein sequence ID" value="UUO15754.1"/>
    <property type="molecule type" value="Genomic_DNA"/>
</dbReference>
<name>A0ABY5LXN2_9CYAN</name>
<evidence type="ECO:0000313" key="3">
    <source>
        <dbReference type="Proteomes" id="UP001057561"/>
    </source>
</evidence>
<keyword evidence="3" id="KW-1185">Reference proteome</keyword>
<dbReference type="RefSeq" id="WP_257121335.1">
    <property type="nucleotide sequence ID" value="NZ_CP099464.1"/>
</dbReference>
<accession>A0ABY5LXN2</accession>
<feature type="transmembrane region" description="Helical" evidence="1">
    <location>
        <begin position="291"/>
        <end position="312"/>
    </location>
</feature>
<evidence type="ECO:0000313" key="2">
    <source>
        <dbReference type="EMBL" id="UUO15754.1"/>
    </source>
</evidence>
<keyword evidence="1" id="KW-0472">Membrane</keyword>
<evidence type="ECO:0000256" key="1">
    <source>
        <dbReference type="SAM" id="Phobius"/>
    </source>
</evidence>
<feature type="transmembrane region" description="Helical" evidence="1">
    <location>
        <begin position="332"/>
        <end position="363"/>
    </location>
</feature>
<protein>
    <submittedName>
        <fullName evidence="2">Uncharacterized protein</fullName>
    </submittedName>
</protein>
<keyword evidence="1" id="KW-1133">Transmembrane helix</keyword>
<sequence length="368" mass="43146">MNSEASLKPAIRKLIHSSQLKPEAVRVIVEGLEDENVTPEDWETLFNKEGAEIAIKQKIYSPQTVRLITLRAIVIPETLQEFLAWLNIQKSKKPDEHQTVSLEFQKDIRPLFPQEQLTKGINYLILNLLNKQISVDCVYWLLTTDGSAWVYARKKFITDVKYDLQLIGDYVTRRLDHKFFKCRKQVWASLISNWRSIQKETHKSEEYQPLAELFERFKEYELAAYFYQVSQSNVANDLFYNIAYEKYLQLNPNEHKLSKILFYEVAYQEYRKSNISVYGLLIKRKPKFIEFMINFVIQGLVSPSIIFTSSLIKNTIEFLVDLIKWIFTAITWLFFISIGLVCIGFAIQNIGVFFVILIVYFIIAASKK</sequence>